<dbReference type="Gene3D" id="1.10.260.40">
    <property type="entry name" value="lambda repressor-like DNA-binding domains"/>
    <property type="match status" value="1"/>
</dbReference>
<dbReference type="PROSITE" id="PS50943">
    <property type="entry name" value="HTH_CROC1"/>
    <property type="match status" value="1"/>
</dbReference>
<dbReference type="Proteomes" id="UP001205906">
    <property type="component" value="Unassembled WGS sequence"/>
</dbReference>
<dbReference type="InterPro" id="IPR001387">
    <property type="entry name" value="Cro/C1-type_HTH"/>
</dbReference>
<accession>A0ABT1C8U8</accession>
<evidence type="ECO:0000259" key="1">
    <source>
        <dbReference type="PROSITE" id="PS50943"/>
    </source>
</evidence>
<name>A0ABT1C8U8_9HYPH</name>
<proteinExistence type="predicted"/>
<dbReference type="SUPFAM" id="SSF47413">
    <property type="entry name" value="lambda repressor-like DNA-binding domains"/>
    <property type="match status" value="1"/>
</dbReference>
<sequence>MAELRTSLAFNLRRLCAERGMSISQACRGIGINRSQFERYLEARSLPHKRTTERICAFFNINESELYAEPPGSRKVRPELTFGNRSEMLERFAQPMPTFRDGFYYTFFAVPDDPGRVICAATVVRREEEAVTFRRLTGVAEREGSYWSYAKGDHRGFIVERLNHVFFVGLNEGEAREPSLLVVRWEPLSVPVLSGFANVMTPTGPTSTPVVIRPCPLGMSLRRLLRAAHVYRMNDEFVGPIVVEIMERKASQG</sequence>
<evidence type="ECO:0000313" key="2">
    <source>
        <dbReference type="EMBL" id="MCO6051259.1"/>
    </source>
</evidence>
<dbReference type="CDD" id="cd00093">
    <property type="entry name" value="HTH_XRE"/>
    <property type="match status" value="1"/>
</dbReference>
<feature type="domain" description="HTH cro/C1-type" evidence="1">
    <location>
        <begin position="12"/>
        <end position="66"/>
    </location>
</feature>
<reference evidence="2 3" key="1">
    <citation type="submission" date="2022-06" db="EMBL/GenBank/DDBJ databases">
        <title>Mesorhizobium sp. strain RP14 Genome sequencing and assembly.</title>
        <authorList>
            <person name="Kim I."/>
        </authorList>
    </citation>
    <scope>NUCLEOTIDE SEQUENCE [LARGE SCALE GENOMIC DNA]</scope>
    <source>
        <strain evidence="3">RP14(2022)</strain>
    </source>
</reference>
<comment type="caution">
    <text evidence="2">The sequence shown here is derived from an EMBL/GenBank/DDBJ whole genome shotgun (WGS) entry which is preliminary data.</text>
</comment>
<dbReference type="RefSeq" id="WP_252820617.1">
    <property type="nucleotide sequence ID" value="NZ_JAMXQS010000007.1"/>
</dbReference>
<protein>
    <submittedName>
        <fullName evidence="2">Helix-turn-helix transcriptional regulator</fullName>
    </submittedName>
</protein>
<organism evidence="2 3">
    <name type="scientific">Mesorhizobium liriopis</name>
    <dbReference type="NCBI Taxonomy" id="2953882"/>
    <lineage>
        <taxon>Bacteria</taxon>
        <taxon>Pseudomonadati</taxon>
        <taxon>Pseudomonadota</taxon>
        <taxon>Alphaproteobacteria</taxon>
        <taxon>Hyphomicrobiales</taxon>
        <taxon>Phyllobacteriaceae</taxon>
        <taxon>Mesorhizobium</taxon>
    </lineage>
</organism>
<keyword evidence="3" id="KW-1185">Reference proteome</keyword>
<dbReference type="InterPro" id="IPR010982">
    <property type="entry name" value="Lambda_DNA-bd_dom_sf"/>
</dbReference>
<gene>
    <name evidence="2" type="ORF">NGM99_15855</name>
</gene>
<dbReference type="SMART" id="SM00530">
    <property type="entry name" value="HTH_XRE"/>
    <property type="match status" value="1"/>
</dbReference>
<dbReference type="EMBL" id="JAMXQS010000007">
    <property type="protein sequence ID" value="MCO6051259.1"/>
    <property type="molecule type" value="Genomic_DNA"/>
</dbReference>
<dbReference type="Pfam" id="PF13560">
    <property type="entry name" value="HTH_31"/>
    <property type="match status" value="1"/>
</dbReference>
<evidence type="ECO:0000313" key="3">
    <source>
        <dbReference type="Proteomes" id="UP001205906"/>
    </source>
</evidence>